<evidence type="ECO:0000313" key="2">
    <source>
        <dbReference type="EMBL" id="MYN02397.1"/>
    </source>
</evidence>
<keyword evidence="3" id="KW-1185">Reference proteome</keyword>
<dbReference type="SUPFAM" id="SSF53850">
    <property type="entry name" value="Periplasmic binding protein-like II"/>
    <property type="match status" value="1"/>
</dbReference>
<feature type="signal peptide" evidence="1">
    <location>
        <begin position="1"/>
        <end position="21"/>
    </location>
</feature>
<feature type="chain" id="PRO_5026921278" evidence="1">
    <location>
        <begin position="22"/>
        <end position="257"/>
    </location>
</feature>
<name>A0A6N9HGI6_9BURK</name>
<dbReference type="Gene3D" id="3.40.190.10">
    <property type="entry name" value="Periplasmic binding protein-like II"/>
    <property type="match status" value="2"/>
</dbReference>
<dbReference type="RefSeq" id="WP_161025402.1">
    <property type="nucleotide sequence ID" value="NZ_WWCJ01000006.1"/>
</dbReference>
<accession>A0A6N9HGI6</accession>
<sequence length="257" mass="28724">MPRRALLLMLCGALAGAPAAASTVVKAYNSYGGAPYVEGKRGLAPDLIAYVNRKLEGRYRLQLVNLTRRDLNQLMEAPSGFVGVALFLAPIFIGDVPQKRFHWSPPFLDDSNAIISRLENPVRYDGPASLVGLRFAGIYGNRYTGIDEYVGKGIPRSNAYDAMSNLRRLARGEADFTVMPLSSFRYLRRQMDREKLPVGQLHVGDKPFNQFGRHFVLAPGNSELAQELDRIAAAMPCDREWRRIAQHYHFPLANGCR</sequence>
<dbReference type="Proteomes" id="UP000448575">
    <property type="component" value="Unassembled WGS sequence"/>
</dbReference>
<dbReference type="AlphaFoldDB" id="A0A6N9HGI6"/>
<protein>
    <submittedName>
        <fullName evidence="2">Transporter substrate-binding domain-containing protein</fullName>
    </submittedName>
</protein>
<evidence type="ECO:0000313" key="3">
    <source>
        <dbReference type="Proteomes" id="UP000448575"/>
    </source>
</evidence>
<organism evidence="2 3">
    <name type="scientific">Pseudoduganella guangdongensis</name>
    <dbReference type="NCBI Taxonomy" id="2692179"/>
    <lineage>
        <taxon>Bacteria</taxon>
        <taxon>Pseudomonadati</taxon>
        <taxon>Pseudomonadota</taxon>
        <taxon>Betaproteobacteria</taxon>
        <taxon>Burkholderiales</taxon>
        <taxon>Oxalobacteraceae</taxon>
        <taxon>Telluria group</taxon>
        <taxon>Pseudoduganella</taxon>
    </lineage>
</organism>
<dbReference type="EMBL" id="WWCJ01000006">
    <property type="protein sequence ID" value="MYN02397.1"/>
    <property type="molecule type" value="Genomic_DNA"/>
</dbReference>
<proteinExistence type="predicted"/>
<keyword evidence="1" id="KW-0732">Signal</keyword>
<evidence type="ECO:0000256" key="1">
    <source>
        <dbReference type="SAM" id="SignalP"/>
    </source>
</evidence>
<reference evidence="2 3" key="1">
    <citation type="submission" date="2019-12" db="EMBL/GenBank/DDBJ databases">
        <title>Novel species isolated from a subtropical stream in China.</title>
        <authorList>
            <person name="Lu H."/>
        </authorList>
    </citation>
    <scope>NUCLEOTIDE SEQUENCE [LARGE SCALE GENOMIC DNA]</scope>
    <source>
        <strain evidence="2 3">DS3</strain>
    </source>
</reference>
<comment type="caution">
    <text evidence="2">The sequence shown here is derived from an EMBL/GenBank/DDBJ whole genome shotgun (WGS) entry which is preliminary data.</text>
</comment>
<gene>
    <name evidence="2" type="ORF">GTP41_09820</name>
</gene>